<evidence type="ECO:0000259" key="4">
    <source>
        <dbReference type="PROSITE" id="PS50043"/>
    </source>
</evidence>
<dbReference type="PANTHER" id="PTHR43214">
    <property type="entry name" value="TWO-COMPONENT RESPONSE REGULATOR"/>
    <property type="match status" value="1"/>
</dbReference>
<dbReference type="InterPro" id="IPR011006">
    <property type="entry name" value="CheY-like_superfamily"/>
</dbReference>
<evidence type="ECO:0000256" key="3">
    <source>
        <dbReference type="PROSITE-ProRule" id="PRU00169"/>
    </source>
</evidence>
<dbReference type="SUPFAM" id="SSF52172">
    <property type="entry name" value="CheY-like"/>
    <property type="match status" value="1"/>
</dbReference>
<dbReference type="GO" id="GO:0000160">
    <property type="term" value="P:phosphorelay signal transduction system"/>
    <property type="evidence" value="ECO:0007669"/>
    <property type="project" value="InterPro"/>
</dbReference>
<dbReference type="CDD" id="cd17535">
    <property type="entry name" value="REC_NarL-like"/>
    <property type="match status" value="1"/>
</dbReference>
<dbReference type="PROSITE" id="PS50043">
    <property type="entry name" value="HTH_LUXR_2"/>
    <property type="match status" value="1"/>
</dbReference>
<dbReference type="EMBL" id="LPJR01000007">
    <property type="protein sequence ID" value="KWF35839.1"/>
    <property type="molecule type" value="Genomic_DNA"/>
</dbReference>
<accession>A0A132EL76</accession>
<name>A0A132EL76_9BURK</name>
<dbReference type="SUPFAM" id="SSF46894">
    <property type="entry name" value="C-terminal effector domain of the bipartite response regulators"/>
    <property type="match status" value="1"/>
</dbReference>
<dbReference type="Proteomes" id="UP000062912">
    <property type="component" value="Unassembled WGS sequence"/>
</dbReference>
<dbReference type="InterPro" id="IPR058245">
    <property type="entry name" value="NreC/VraR/RcsB-like_REC"/>
</dbReference>
<dbReference type="SMART" id="SM00421">
    <property type="entry name" value="HTH_LUXR"/>
    <property type="match status" value="1"/>
</dbReference>
<proteinExistence type="predicted"/>
<reference evidence="6 7" key="1">
    <citation type="submission" date="2015-11" db="EMBL/GenBank/DDBJ databases">
        <title>Expanding the genomic diversity of Burkholderia species for the development of highly accurate diagnostics.</title>
        <authorList>
            <person name="Sahl J."/>
            <person name="Keim P."/>
            <person name="Wagner D."/>
        </authorList>
    </citation>
    <scope>NUCLEOTIDE SEQUENCE [LARGE SCALE GENOMIC DNA]</scope>
    <source>
        <strain evidence="6 7">MSMB368WGS</strain>
    </source>
</reference>
<dbReference type="PRINTS" id="PR00038">
    <property type="entry name" value="HTHLUXR"/>
</dbReference>
<gene>
    <name evidence="6" type="ORF">WT56_07755</name>
</gene>
<dbReference type="Pfam" id="PF00072">
    <property type="entry name" value="Response_reg"/>
    <property type="match status" value="1"/>
</dbReference>
<dbReference type="SMART" id="SM00448">
    <property type="entry name" value="REC"/>
    <property type="match status" value="1"/>
</dbReference>
<dbReference type="InterPro" id="IPR000792">
    <property type="entry name" value="Tscrpt_reg_LuxR_C"/>
</dbReference>
<feature type="modified residue" description="4-aspartylphosphate" evidence="3">
    <location>
        <position position="58"/>
    </location>
</feature>
<protein>
    <submittedName>
        <fullName evidence="6">LuxR family transcriptional regulator</fullName>
    </submittedName>
</protein>
<dbReference type="Gene3D" id="3.40.50.2300">
    <property type="match status" value="1"/>
</dbReference>
<dbReference type="GO" id="GO:0006355">
    <property type="term" value="P:regulation of DNA-templated transcription"/>
    <property type="evidence" value="ECO:0007669"/>
    <property type="project" value="InterPro"/>
</dbReference>
<dbReference type="PANTHER" id="PTHR43214:SF17">
    <property type="entry name" value="TRANSCRIPTIONAL REGULATORY PROTEIN RCSB"/>
    <property type="match status" value="1"/>
</dbReference>
<evidence type="ECO:0000256" key="2">
    <source>
        <dbReference type="ARBA" id="ARBA00023125"/>
    </source>
</evidence>
<evidence type="ECO:0000313" key="6">
    <source>
        <dbReference type="EMBL" id="KWF35839.1"/>
    </source>
</evidence>
<keyword evidence="2" id="KW-0238">DNA-binding</keyword>
<evidence type="ECO:0000259" key="5">
    <source>
        <dbReference type="PROSITE" id="PS50110"/>
    </source>
</evidence>
<comment type="caution">
    <text evidence="6">The sequence shown here is derived from an EMBL/GenBank/DDBJ whole genome shotgun (WGS) entry which is preliminary data.</text>
</comment>
<evidence type="ECO:0000313" key="7">
    <source>
        <dbReference type="Proteomes" id="UP000062912"/>
    </source>
</evidence>
<dbReference type="GO" id="GO:0003677">
    <property type="term" value="F:DNA binding"/>
    <property type="evidence" value="ECO:0007669"/>
    <property type="project" value="UniProtKB-KW"/>
</dbReference>
<dbReference type="Pfam" id="PF00196">
    <property type="entry name" value="GerE"/>
    <property type="match status" value="1"/>
</dbReference>
<dbReference type="InterPro" id="IPR039420">
    <property type="entry name" value="WalR-like"/>
</dbReference>
<dbReference type="PROSITE" id="PS50110">
    <property type="entry name" value="RESPONSE_REGULATORY"/>
    <property type="match status" value="1"/>
</dbReference>
<dbReference type="AlphaFoldDB" id="A0A132EL76"/>
<dbReference type="InterPro" id="IPR001789">
    <property type="entry name" value="Sig_transdc_resp-reg_receiver"/>
</dbReference>
<dbReference type="CDD" id="cd06170">
    <property type="entry name" value="LuxR_C_like"/>
    <property type="match status" value="1"/>
</dbReference>
<organism evidence="6 7">
    <name type="scientific">Burkholderia pseudomultivorans</name>
    <dbReference type="NCBI Taxonomy" id="1207504"/>
    <lineage>
        <taxon>Bacteria</taxon>
        <taxon>Pseudomonadati</taxon>
        <taxon>Pseudomonadota</taxon>
        <taxon>Betaproteobacteria</taxon>
        <taxon>Burkholderiales</taxon>
        <taxon>Burkholderiaceae</taxon>
        <taxon>Burkholderia</taxon>
        <taxon>Burkholderia cepacia complex</taxon>
    </lineage>
</organism>
<feature type="domain" description="HTH luxR-type" evidence="4">
    <location>
        <begin position="148"/>
        <end position="213"/>
    </location>
</feature>
<sequence length="230" mass="24886">MASVKINVVLADDHPVLLRGLMHEMAGVATLNLVGTASNSTELIELLGRTPIDVLVTDYSMPGGEYGDGMQMISFLRRRFPDLKIIVFTAIANTALASEMLKLGVRSVLSKIDDVGHLISAIHAVQTGTRYVSPSLDAKRRENAGLAQADAAPELTKREAEIIRLYISGMSIDEIAAQMHRTKQTVSAQKKSAMRKLGIERDAQLFLFAYETGLVSTGATHVPPPANTDD</sequence>
<feature type="domain" description="Response regulatory" evidence="5">
    <location>
        <begin position="7"/>
        <end position="126"/>
    </location>
</feature>
<keyword evidence="1 3" id="KW-0597">Phosphoprotein</keyword>
<dbReference type="InterPro" id="IPR016032">
    <property type="entry name" value="Sig_transdc_resp-reg_C-effctor"/>
</dbReference>
<evidence type="ECO:0000256" key="1">
    <source>
        <dbReference type="ARBA" id="ARBA00022553"/>
    </source>
</evidence>